<dbReference type="RefSeq" id="WP_044618343.1">
    <property type="nucleotide sequence ID" value="NZ_CP007142.1"/>
</dbReference>
<dbReference type="PATRIC" id="fig|1445510.3.peg.4233"/>
<dbReference type="InterPro" id="IPR050832">
    <property type="entry name" value="Bact_Acetyltransf"/>
</dbReference>
<sequence length="169" mass="18573">MEISEVVSIAGLEQQLVELLIDAVASGASIGFIAPLAADDAAAYWRQVSQELSSKERKMYVAMEQGNLAGVVQLALCGKANGQHRAEVEKLMVHTRERGKGVGKELMKYMEQQARELGRDLLVLDTRVGDTASYLYRKLEYIEAGQIPQFALSSAGTLDGTVYFYKLLN</sequence>
<dbReference type="InterPro" id="IPR000182">
    <property type="entry name" value="GNAT_dom"/>
</dbReference>
<dbReference type="PANTHER" id="PTHR43877:SF2">
    <property type="entry name" value="AMINOALKYLPHOSPHONATE N-ACETYLTRANSFERASE-RELATED"/>
    <property type="match status" value="1"/>
</dbReference>
<dbReference type="AlphaFoldDB" id="A0A0C5W0U9"/>
<dbReference type="GO" id="GO:0016747">
    <property type="term" value="F:acyltransferase activity, transferring groups other than amino-acyl groups"/>
    <property type="evidence" value="ECO:0007669"/>
    <property type="project" value="InterPro"/>
</dbReference>
<dbReference type="EMBL" id="CP007142">
    <property type="protein sequence ID" value="AJQ96299.1"/>
    <property type="molecule type" value="Genomic_DNA"/>
</dbReference>
<evidence type="ECO:0000256" key="2">
    <source>
        <dbReference type="ARBA" id="ARBA00023315"/>
    </source>
</evidence>
<reference evidence="4 5" key="1">
    <citation type="submission" date="2014-01" db="EMBL/GenBank/DDBJ databases">
        <title>Full genme sequencing of cellulolytic bacterium Gynuella sunshinyii YC6258T gen. nov., sp. nov.</title>
        <authorList>
            <person name="Khan H."/>
            <person name="Chung E.J."/>
            <person name="Chung Y.R."/>
        </authorList>
    </citation>
    <scope>NUCLEOTIDE SEQUENCE [LARGE SCALE GENOMIC DNA]</scope>
    <source>
        <strain evidence="4 5">YC6258</strain>
    </source>
</reference>
<evidence type="ECO:0000256" key="1">
    <source>
        <dbReference type="ARBA" id="ARBA00022679"/>
    </source>
</evidence>
<dbReference type="InterPro" id="IPR016181">
    <property type="entry name" value="Acyl_CoA_acyltransferase"/>
</dbReference>
<protein>
    <submittedName>
        <fullName evidence="4">N-acetylglutamate synthase and related acetyltransferase</fullName>
    </submittedName>
</protein>
<keyword evidence="5" id="KW-1185">Reference proteome</keyword>
<dbReference type="Proteomes" id="UP000032266">
    <property type="component" value="Chromosome"/>
</dbReference>
<evidence type="ECO:0000313" key="4">
    <source>
        <dbReference type="EMBL" id="AJQ96299.1"/>
    </source>
</evidence>
<keyword evidence="2" id="KW-0012">Acyltransferase</keyword>
<proteinExistence type="predicted"/>
<feature type="domain" description="N-acetyltransferase" evidence="3">
    <location>
        <begin position="19"/>
        <end position="169"/>
    </location>
</feature>
<dbReference type="Pfam" id="PF00583">
    <property type="entry name" value="Acetyltransf_1"/>
    <property type="match status" value="1"/>
</dbReference>
<evidence type="ECO:0000313" key="5">
    <source>
        <dbReference type="Proteomes" id="UP000032266"/>
    </source>
</evidence>
<name>A0A0C5W0U9_9GAMM</name>
<dbReference type="PANTHER" id="PTHR43877">
    <property type="entry name" value="AMINOALKYLPHOSPHONATE N-ACETYLTRANSFERASE-RELATED-RELATED"/>
    <property type="match status" value="1"/>
</dbReference>
<evidence type="ECO:0000259" key="3">
    <source>
        <dbReference type="PROSITE" id="PS51186"/>
    </source>
</evidence>
<dbReference type="KEGG" id="gsn:YC6258_04265"/>
<organism evidence="4 5">
    <name type="scientific">Gynuella sunshinyii YC6258</name>
    <dbReference type="NCBI Taxonomy" id="1445510"/>
    <lineage>
        <taxon>Bacteria</taxon>
        <taxon>Pseudomonadati</taxon>
        <taxon>Pseudomonadota</taxon>
        <taxon>Gammaproteobacteria</taxon>
        <taxon>Oceanospirillales</taxon>
        <taxon>Saccharospirillaceae</taxon>
        <taxon>Gynuella</taxon>
    </lineage>
</organism>
<keyword evidence="1 4" id="KW-0808">Transferase</keyword>
<dbReference type="CDD" id="cd04301">
    <property type="entry name" value="NAT_SF"/>
    <property type="match status" value="1"/>
</dbReference>
<dbReference type="HOGENOM" id="CLU_077728_1_1_6"/>
<gene>
    <name evidence="4" type="ORF">YC6258_04265</name>
</gene>
<dbReference type="PROSITE" id="PS51186">
    <property type="entry name" value="GNAT"/>
    <property type="match status" value="1"/>
</dbReference>
<dbReference type="STRING" id="1445510.YC6258_04265"/>
<dbReference type="SUPFAM" id="SSF55729">
    <property type="entry name" value="Acyl-CoA N-acyltransferases (Nat)"/>
    <property type="match status" value="1"/>
</dbReference>
<dbReference type="Gene3D" id="3.40.630.30">
    <property type="match status" value="1"/>
</dbReference>
<accession>A0A0C5W0U9</accession>
<dbReference type="OrthoDB" id="3389160at2"/>